<dbReference type="Proteomes" id="UP001210211">
    <property type="component" value="Unassembled WGS sequence"/>
</dbReference>
<feature type="domain" description="Disease resistance R13L4/SHOC-2-like LRR" evidence="9">
    <location>
        <begin position="609"/>
        <end position="899"/>
    </location>
</feature>
<dbReference type="InterPro" id="IPR027417">
    <property type="entry name" value="P-loop_NTPase"/>
</dbReference>
<evidence type="ECO:0008006" key="12">
    <source>
        <dbReference type="Google" id="ProtNLM"/>
    </source>
</evidence>
<evidence type="ECO:0000313" key="11">
    <source>
        <dbReference type="Proteomes" id="UP001210211"/>
    </source>
</evidence>
<dbReference type="CDD" id="cd14798">
    <property type="entry name" value="RX-CC_like"/>
    <property type="match status" value="1"/>
</dbReference>
<dbReference type="PANTHER" id="PTHR23155">
    <property type="entry name" value="DISEASE RESISTANCE PROTEIN RP"/>
    <property type="match status" value="1"/>
</dbReference>
<dbReference type="InterPro" id="IPR002182">
    <property type="entry name" value="NB-ARC"/>
</dbReference>
<protein>
    <recommendedName>
        <fullName evidence="12">Disease resistance protein</fullName>
    </recommendedName>
</protein>
<dbReference type="InterPro" id="IPR032675">
    <property type="entry name" value="LRR_dom_sf"/>
</dbReference>
<evidence type="ECO:0000259" key="9">
    <source>
        <dbReference type="Pfam" id="PF23598"/>
    </source>
</evidence>
<proteinExistence type="inferred from homology"/>
<comment type="caution">
    <text evidence="10">The sequence shown here is derived from an EMBL/GenBank/DDBJ whole genome shotgun (WGS) entry which is preliminary data.</text>
</comment>
<dbReference type="GO" id="GO:0002758">
    <property type="term" value="P:innate immune response-activating signaling pathway"/>
    <property type="evidence" value="ECO:0007669"/>
    <property type="project" value="UniProtKB-ARBA"/>
</dbReference>
<dbReference type="InterPro" id="IPR036388">
    <property type="entry name" value="WH-like_DNA-bd_sf"/>
</dbReference>
<keyword evidence="5" id="KW-0611">Plant defense</keyword>
<dbReference type="Pfam" id="PF18052">
    <property type="entry name" value="Rx_N"/>
    <property type="match status" value="1"/>
</dbReference>
<dbReference type="GO" id="GO:0043531">
    <property type="term" value="F:ADP binding"/>
    <property type="evidence" value="ECO:0007669"/>
    <property type="project" value="InterPro"/>
</dbReference>
<reference evidence="10 11" key="1">
    <citation type="journal article" date="2022" name="Cell">
        <title>Repeat-based holocentromeres influence genome architecture and karyotype evolution.</title>
        <authorList>
            <person name="Hofstatter P.G."/>
            <person name="Thangavel G."/>
            <person name="Lux T."/>
            <person name="Neumann P."/>
            <person name="Vondrak T."/>
            <person name="Novak P."/>
            <person name="Zhang M."/>
            <person name="Costa L."/>
            <person name="Castellani M."/>
            <person name="Scott A."/>
            <person name="Toegelov H."/>
            <person name="Fuchs J."/>
            <person name="Mata-Sucre Y."/>
            <person name="Dias Y."/>
            <person name="Vanzela A.L.L."/>
            <person name="Huettel B."/>
            <person name="Almeida C.C.S."/>
            <person name="Simkova H."/>
            <person name="Souza G."/>
            <person name="Pedrosa-Harand A."/>
            <person name="Macas J."/>
            <person name="Mayer K.F.X."/>
            <person name="Houben A."/>
            <person name="Marques A."/>
        </authorList>
    </citation>
    <scope>NUCLEOTIDE SEQUENCE [LARGE SCALE GENOMIC DNA]</scope>
    <source>
        <strain evidence="10">RhyTen1mFocal</strain>
    </source>
</reference>
<dbReference type="Gene3D" id="1.10.8.430">
    <property type="entry name" value="Helical domain of apoptotic protease-activating factors"/>
    <property type="match status" value="1"/>
</dbReference>
<feature type="domain" description="NB-ARC" evidence="6">
    <location>
        <begin position="189"/>
        <end position="357"/>
    </location>
</feature>
<keyword evidence="3" id="KW-0677">Repeat</keyword>
<accession>A0AAD6A3H4</accession>
<dbReference type="Pfam" id="PF23598">
    <property type="entry name" value="LRR_14"/>
    <property type="match status" value="1"/>
</dbReference>
<dbReference type="Gene3D" id="1.20.5.4130">
    <property type="match status" value="1"/>
</dbReference>
<comment type="similarity">
    <text evidence="1">Belongs to the disease resistance NB-LRR family.</text>
</comment>
<dbReference type="InterPro" id="IPR058922">
    <property type="entry name" value="WHD_DRP"/>
</dbReference>
<dbReference type="PANTHER" id="PTHR23155:SF1205">
    <property type="entry name" value="DISEASE RESISTANCE PROTEIN RPM1"/>
    <property type="match status" value="1"/>
</dbReference>
<dbReference type="Gene3D" id="3.40.50.300">
    <property type="entry name" value="P-loop containing nucleotide triphosphate hydrolases"/>
    <property type="match status" value="1"/>
</dbReference>
<name>A0AAD6A3H4_9POAL</name>
<evidence type="ECO:0000256" key="1">
    <source>
        <dbReference type="ARBA" id="ARBA00008894"/>
    </source>
</evidence>
<dbReference type="InterPro" id="IPR038005">
    <property type="entry name" value="RX-like_CC"/>
</dbReference>
<dbReference type="GO" id="GO:0042742">
    <property type="term" value="P:defense response to bacterium"/>
    <property type="evidence" value="ECO:0007669"/>
    <property type="project" value="UniProtKB-ARBA"/>
</dbReference>
<evidence type="ECO:0000259" key="7">
    <source>
        <dbReference type="Pfam" id="PF18052"/>
    </source>
</evidence>
<dbReference type="SUPFAM" id="SSF52540">
    <property type="entry name" value="P-loop containing nucleoside triphosphate hydrolases"/>
    <property type="match status" value="1"/>
</dbReference>
<dbReference type="InterPro" id="IPR044974">
    <property type="entry name" value="Disease_R_plants"/>
</dbReference>
<evidence type="ECO:0000256" key="4">
    <source>
        <dbReference type="ARBA" id="ARBA00022741"/>
    </source>
</evidence>
<dbReference type="FunFam" id="3.40.50.300:FF:001091">
    <property type="entry name" value="Probable disease resistance protein At1g61300"/>
    <property type="match status" value="1"/>
</dbReference>
<dbReference type="Pfam" id="PF23559">
    <property type="entry name" value="WHD_DRP"/>
    <property type="match status" value="1"/>
</dbReference>
<dbReference type="InterPro" id="IPR042197">
    <property type="entry name" value="Apaf_helical"/>
</dbReference>
<dbReference type="AlphaFoldDB" id="A0AAD6A3H4"/>
<feature type="domain" description="Disease resistance N-terminal" evidence="7">
    <location>
        <begin position="5"/>
        <end position="94"/>
    </location>
</feature>
<evidence type="ECO:0000256" key="2">
    <source>
        <dbReference type="ARBA" id="ARBA00022614"/>
    </source>
</evidence>
<gene>
    <name evidence="10" type="ORF">LUZ61_012717</name>
</gene>
<dbReference type="Pfam" id="PF00931">
    <property type="entry name" value="NB-ARC"/>
    <property type="match status" value="1"/>
</dbReference>
<dbReference type="InterPro" id="IPR055414">
    <property type="entry name" value="LRR_R13L4/SHOC2-like"/>
</dbReference>
<evidence type="ECO:0000259" key="8">
    <source>
        <dbReference type="Pfam" id="PF23559"/>
    </source>
</evidence>
<keyword evidence="11" id="KW-1185">Reference proteome</keyword>
<sequence length="906" mass="104144">MAEGIVSFVLEKLADVTVKEMLHLKGVGEQAEKMSNELRWIQAFLKDADRRRIVDERQKQWVKEVRDVAYDIEDAIDTFLLEELEEKSYQIETVSMVASTSSLKQKLKAVVKKLVRKPKRLVDKAKKLPAVHKLGNEFNMIEAKIRQIKENTETYKIPNLGEGIEEEIELVPRIVPLGVNEVGIVGFDADKDKVVSLLLDKKTTNRSMISIVGTGGLGKTTLARKVYNSEAVRQQFCIRIWVTVSQKFELIDILRKIAEQLGISPPNDLSEHQVTGIHQSLEKENYLIVMDDIWEKNNPWNQIESIFPDANNGSRILVTSRFTNVAKAEPISVLHDLQPLTEEQSLELFLKKAIPNQDVNDIHDDLSAISKKFVKKCNGLPLALVVLGGLLRRKNFITWSRVLETLDWAVDGKDCVQIIGTSYDDLTFALKSCFMYFAIFPEDAEIYARNLILMWIAEGFIPQQENKTMEDTAEIFLEDLVQRSMIQVSNRGYDGSITSCHIHDILHDLAIKKAREENFLMAVTKVDDMQNCSQMRRLAIHDEASSSELMTSAIPNLRTLFYYGEPPKIAHLMRLKVLSDSGYDDATSDFEPDKFGRFQARYIQVAFKLREEEKNYFGKFIGGMRFLQTLSIKFCIHLKDDCELPDCIWDIKTLRHVTFLNRRVLGPPPLVDLTNLQTLYGVTARESWRTQGLPKLSNVKWLNIYSHTGQDQDRWNAVITLLGTMKHLSSLYMEGPYFPLKTIDMRCFPFYHRLQNLCLYRDLKSIPDQIALDVGMLPKNLITLLLSAIEFREDPFPVLEKLENLRFLYMINSKLVRLCCSAGGFGQLEELKIVSLMNLREWKIEEGAMPILKIIRISDCYELRVPLGLQYLTNLQELHWGYNRTSETEKHEISSICRHVPTVHIF</sequence>
<feature type="domain" description="Disease resistance protein winged helix" evidence="8">
    <location>
        <begin position="439"/>
        <end position="510"/>
    </location>
</feature>
<dbReference type="PRINTS" id="PR00364">
    <property type="entry name" value="DISEASERSIST"/>
</dbReference>
<keyword evidence="4" id="KW-0547">Nucleotide-binding</keyword>
<dbReference type="GO" id="GO:0009626">
    <property type="term" value="P:plant-type hypersensitive response"/>
    <property type="evidence" value="ECO:0007669"/>
    <property type="project" value="UniProtKB-ARBA"/>
</dbReference>
<dbReference type="EMBL" id="JAMRDG010000001">
    <property type="protein sequence ID" value="KAJ3709012.1"/>
    <property type="molecule type" value="Genomic_DNA"/>
</dbReference>
<evidence type="ECO:0000313" key="10">
    <source>
        <dbReference type="EMBL" id="KAJ3709012.1"/>
    </source>
</evidence>
<keyword evidence="2" id="KW-0433">Leucine-rich repeat</keyword>
<evidence type="ECO:0000259" key="6">
    <source>
        <dbReference type="Pfam" id="PF00931"/>
    </source>
</evidence>
<dbReference type="SUPFAM" id="SSF52058">
    <property type="entry name" value="L domain-like"/>
    <property type="match status" value="1"/>
</dbReference>
<dbReference type="InterPro" id="IPR041118">
    <property type="entry name" value="Rx_N"/>
</dbReference>
<evidence type="ECO:0000256" key="5">
    <source>
        <dbReference type="ARBA" id="ARBA00022821"/>
    </source>
</evidence>
<organism evidence="10 11">
    <name type="scientific">Rhynchospora tenuis</name>
    <dbReference type="NCBI Taxonomy" id="198213"/>
    <lineage>
        <taxon>Eukaryota</taxon>
        <taxon>Viridiplantae</taxon>
        <taxon>Streptophyta</taxon>
        <taxon>Embryophyta</taxon>
        <taxon>Tracheophyta</taxon>
        <taxon>Spermatophyta</taxon>
        <taxon>Magnoliopsida</taxon>
        <taxon>Liliopsida</taxon>
        <taxon>Poales</taxon>
        <taxon>Cyperaceae</taxon>
        <taxon>Cyperoideae</taxon>
        <taxon>Rhynchosporeae</taxon>
        <taxon>Rhynchospora</taxon>
    </lineage>
</organism>
<dbReference type="Gene3D" id="1.10.10.10">
    <property type="entry name" value="Winged helix-like DNA-binding domain superfamily/Winged helix DNA-binding domain"/>
    <property type="match status" value="1"/>
</dbReference>
<dbReference type="FunFam" id="1.10.10.10:FF:000322">
    <property type="entry name" value="Probable disease resistance protein At1g63360"/>
    <property type="match status" value="1"/>
</dbReference>
<dbReference type="Gene3D" id="3.80.10.10">
    <property type="entry name" value="Ribonuclease Inhibitor"/>
    <property type="match status" value="1"/>
</dbReference>
<evidence type="ECO:0000256" key="3">
    <source>
        <dbReference type="ARBA" id="ARBA00022737"/>
    </source>
</evidence>